<protein>
    <submittedName>
        <fullName evidence="2">Uncharacterized protein</fullName>
    </submittedName>
</protein>
<reference evidence="3" key="1">
    <citation type="journal article" date="2019" name="Int. J. Syst. Evol. Microbiol.">
        <title>The Global Catalogue of Microorganisms (GCM) 10K type strain sequencing project: providing services to taxonomists for standard genome sequencing and annotation.</title>
        <authorList>
            <consortium name="The Broad Institute Genomics Platform"/>
            <consortium name="The Broad Institute Genome Sequencing Center for Infectious Disease"/>
            <person name="Wu L."/>
            <person name="Ma J."/>
        </authorList>
    </citation>
    <scope>NUCLEOTIDE SEQUENCE [LARGE SCALE GENOMIC DNA]</scope>
    <source>
        <strain evidence="3">LMG 29247</strain>
    </source>
</reference>
<dbReference type="EMBL" id="JBHUEJ010000036">
    <property type="protein sequence ID" value="MFD1711949.1"/>
    <property type="molecule type" value="Genomic_DNA"/>
</dbReference>
<keyword evidence="1" id="KW-0472">Membrane</keyword>
<comment type="caution">
    <text evidence="2">The sequence shown here is derived from an EMBL/GenBank/DDBJ whole genome shotgun (WGS) entry which is preliminary data.</text>
</comment>
<proteinExistence type="predicted"/>
<name>A0ABW4KWF4_9BURK</name>
<sequence>MHPRFHCPHCRAPLQSNADTATWAGWASGLAAAVGGVLLIQRLTGNWGVTLAFSEVAVVVAYLVGLAVYGRVLQLVQDMGVVPAPSVLQAADAGQDAPAAMSPAQKADAAASA</sequence>
<evidence type="ECO:0000313" key="3">
    <source>
        <dbReference type="Proteomes" id="UP001597304"/>
    </source>
</evidence>
<accession>A0ABW4KWF4</accession>
<evidence type="ECO:0000313" key="2">
    <source>
        <dbReference type="EMBL" id="MFD1711949.1"/>
    </source>
</evidence>
<feature type="transmembrane region" description="Helical" evidence="1">
    <location>
        <begin position="47"/>
        <end position="69"/>
    </location>
</feature>
<keyword evidence="1" id="KW-0812">Transmembrane</keyword>
<dbReference type="Proteomes" id="UP001597304">
    <property type="component" value="Unassembled WGS sequence"/>
</dbReference>
<keyword evidence="3" id="KW-1185">Reference proteome</keyword>
<dbReference type="RefSeq" id="WP_377615089.1">
    <property type="nucleotide sequence ID" value="NZ_JBHUEJ010000036.1"/>
</dbReference>
<evidence type="ECO:0000256" key="1">
    <source>
        <dbReference type="SAM" id="Phobius"/>
    </source>
</evidence>
<keyword evidence="1" id="KW-1133">Transmembrane helix</keyword>
<gene>
    <name evidence="2" type="ORF">ACFSF0_15165</name>
</gene>
<feature type="transmembrane region" description="Helical" evidence="1">
    <location>
        <begin position="21"/>
        <end position="41"/>
    </location>
</feature>
<organism evidence="2 3">
    <name type="scientific">Ottowia flava</name>
    <dbReference type="NCBI Taxonomy" id="2675430"/>
    <lineage>
        <taxon>Bacteria</taxon>
        <taxon>Pseudomonadati</taxon>
        <taxon>Pseudomonadota</taxon>
        <taxon>Betaproteobacteria</taxon>
        <taxon>Burkholderiales</taxon>
        <taxon>Comamonadaceae</taxon>
        <taxon>Ottowia</taxon>
    </lineage>
</organism>